<reference evidence="3 4" key="1">
    <citation type="submission" date="2020-04" db="EMBL/GenBank/DDBJ databases">
        <authorList>
            <person name="De Canck E."/>
        </authorList>
    </citation>
    <scope>NUCLEOTIDE SEQUENCE [LARGE SCALE GENOMIC DNA]</scope>
    <source>
        <strain evidence="3 4">LMG 3431</strain>
    </source>
</reference>
<dbReference type="CDD" id="cd05288">
    <property type="entry name" value="PGDH"/>
    <property type="match status" value="1"/>
</dbReference>
<dbReference type="InterPro" id="IPR013149">
    <property type="entry name" value="ADH-like_C"/>
</dbReference>
<dbReference type="InterPro" id="IPR041694">
    <property type="entry name" value="ADH_N_2"/>
</dbReference>
<accession>A0A6S6ZK27</accession>
<evidence type="ECO:0000313" key="3">
    <source>
        <dbReference type="EMBL" id="CAB3628099.1"/>
    </source>
</evidence>
<dbReference type="RefSeq" id="WP_175172980.1">
    <property type="nucleotide sequence ID" value="NZ_CADIJX010000001.1"/>
</dbReference>
<dbReference type="PANTHER" id="PTHR43205">
    <property type="entry name" value="PROSTAGLANDIN REDUCTASE"/>
    <property type="match status" value="1"/>
</dbReference>
<dbReference type="SUPFAM" id="SSF50129">
    <property type="entry name" value="GroES-like"/>
    <property type="match status" value="1"/>
</dbReference>
<dbReference type="Gene3D" id="3.40.50.720">
    <property type="entry name" value="NAD(P)-binding Rossmann-like Domain"/>
    <property type="match status" value="1"/>
</dbReference>
<dbReference type="InterPro" id="IPR045010">
    <property type="entry name" value="MDR_fam"/>
</dbReference>
<dbReference type="Pfam" id="PF16884">
    <property type="entry name" value="ADH_N_2"/>
    <property type="match status" value="1"/>
</dbReference>
<dbReference type="Gene3D" id="3.90.180.10">
    <property type="entry name" value="Medium-chain alcohol dehydrogenases, catalytic domain"/>
    <property type="match status" value="1"/>
</dbReference>
<dbReference type="InterPro" id="IPR011032">
    <property type="entry name" value="GroES-like_sf"/>
</dbReference>
<dbReference type="InterPro" id="IPR036291">
    <property type="entry name" value="NAD(P)-bd_dom_sf"/>
</dbReference>
<name>A0A6S6ZK27_9BURK</name>
<evidence type="ECO:0000259" key="2">
    <source>
        <dbReference type="SMART" id="SM00829"/>
    </source>
</evidence>
<feature type="domain" description="Enoyl reductase (ER)" evidence="2">
    <location>
        <begin position="19"/>
        <end position="335"/>
    </location>
</feature>
<dbReference type="InterPro" id="IPR020843">
    <property type="entry name" value="ER"/>
</dbReference>
<dbReference type="Proteomes" id="UP000494108">
    <property type="component" value="Unassembled WGS sequence"/>
</dbReference>
<keyword evidence="1 3" id="KW-0560">Oxidoreductase</keyword>
<dbReference type="SMART" id="SM00829">
    <property type="entry name" value="PKS_ER"/>
    <property type="match status" value="1"/>
</dbReference>
<dbReference type="EC" id="1.3.1.-" evidence="3"/>
<sequence>MQGRQQVNRQVVLKERPMGIPQASHFALREAAIPEPKDGEILVRNLYLSVDPAMRGWVNAAANYSAPVAIGEVMRAFSAGRVIASRHPDYAEGDLVMGLLGWQDYAVSDGHDIRRKVREIDLPLSLSLGVLGLNGVTAYFALNACGEPKPGNTVVVSTAAGAVGSVAGQLARHQGCRAVGIAGGEDKTRLCVEEFGYDAALDYHSPQMADALAAACPEGVDVYFDNTSGRISDTVIPLINRHARIVVCGTASVASWDPWPTGPRIERHLLNKAARMQGFLVWDYEHRYEEAIGVLAPLVRQGKLRYREEILDGIEAAPGSIADLYQGKNMGKRLIRLEDV</sequence>
<dbReference type="FunFam" id="3.40.50.720:FF:000121">
    <property type="entry name" value="Prostaglandin reductase 2"/>
    <property type="match status" value="1"/>
</dbReference>
<dbReference type="Pfam" id="PF00107">
    <property type="entry name" value="ADH_zinc_N"/>
    <property type="match status" value="1"/>
</dbReference>
<organism evidence="3 4">
    <name type="scientific">Achromobacter pestifer</name>
    <dbReference type="NCBI Taxonomy" id="1353889"/>
    <lineage>
        <taxon>Bacteria</taxon>
        <taxon>Pseudomonadati</taxon>
        <taxon>Pseudomonadota</taxon>
        <taxon>Betaproteobacteria</taxon>
        <taxon>Burkholderiales</taxon>
        <taxon>Alcaligenaceae</taxon>
        <taxon>Achromobacter</taxon>
    </lineage>
</organism>
<dbReference type="GO" id="GO:0016628">
    <property type="term" value="F:oxidoreductase activity, acting on the CH-CH group of donors, NAD or NADP as acceptor"/>
    <property type="evidence" value="ECO:0007669"/>
    <property type="project" value="InterPro"/>
</dbReference>
<dbReference type="AlphaFoldDB" id="A0A6S6ZK27"/>
<dbReference type="SUPFAM" id="SSF51735">
    <property type="entry name" value="NAD(P)-binding Rossmann-fold domains"/>
    <property type="match status" value="1"/>
</dbReference>
<proteinExistence type="predicted"/>
<gene>
    <name evidence="3" type="primary">curA_2</name>
    <name evidence="3" type="ORF">LMG3431_00655</name>
</gene>
<protein>
    <submittedName>
        <fullName evidence="3">NADPH-dependent curcumin reductase</fullName>
        <ecNumber evidence="3">1.3.1.-</ecNumber>
    </submittedName>
</protein>
<keyword evidence="4" id="KW-1185">Reference proteome</keyword>
<dbReference type="PANTHER" id="PTHR43205:SF42">
    <property type="entry name" value="ALCOHOL DEHYDROGENASE, ZINC-CONTAINING (AFU_ORTHOLOGUE AFUA_7G04530)"/>
    <property type="match status" value="1"/>
</dbReference>
<evidence type="ECO:0000313" key="4">
    <source>
        <dbReference type="Proteomes" id="UP000494108"/>
    </source>
</evidence>
<evidence type="ECO:0000256" key="1">
    <source>
        <dbReference type="ARBA" id="ARBA00023002"/>
    </source>
</evidence>
<dbReference type="EMBL" id="CADIJX010000001">
    <property type="protein sequence ID" value="CAB3628099.1"/>
    <property type="molecule type" value="Genomic_DNA"/>
</dbReference>